<evidence type="ECO:0000256" key="2">
    <source>
        <dbReference type="ARBA" id="ARBA00004370"/>
    </source>
</evidence>
<dbReference type="PROSITE" id="PS50109">
    <property type="entry name" value="HIS_KIN"/>
    <property type="match status" value="1"/>
</dbReference>
<evidence type="ECO:0000256" key="12">
    <source>
        <dbReference type="ARBA" id="ARBA00023136"/>
    </source>
</evidence>
<keyword evidence="11" id="KW-0902">Two-component regulatory system</keyword>
<evidence type="ECO:0000256" key="1">
    <source>
        <dbReference type="ARBA" id="ARBA00000085"/>
    </source>
</evidence>
<dbReference type="RefSeq" id="WP_092193552.1">
    <property type="nucleotide sequence ID" value="NZ_FOTO01000011.1"/>
</dbReference>
<evidence type="ECO:0000256" key="15">
    <source>
        <dbReference type="SAM" id="SignalP"/>
    </source>
</evidence>
<dbReference type="FunFam" id="3.30.565.10:FF:000010">
    <property type="entry name" value="Sensor histidine kinase RcsC"/>
    <property type="match status" value="1"/>
</dbReference>
<evidence type="ECO:0000256" key="4">
    <source>
        <dbReference type="ARBA" id="ARBA00022553"/>
    </source>
</evidence>
<dbReference type="AlphaFoldDB" id="A0A8G2C4U1"/>
<dbReference type="InterPro" id="IPR036097">
    <property type="entry name" value="HisK_dim/P_sf"/>
</dbReference>
<dbReference type="GO" id="GO:0016020">
    <property type="term" value="C:membrane"/>
    <property type="evidence" value="ECO:0007669"/>
    <property type="project" value="UniProtKB-SubCell"/>
</dbReference>
<dbReference type="InterPro" id="IPR004358">
    <property type="entry name" value="Sig_transdc_His_kin-like_C"/>
</dbReference>
<evidence type="ECO:0000259" key="16">
    <source>
        <dbReference type="PROSITE" id="PS50109"/>
    </source>
</evidence>
<dbReference type="InterPro" id="IPR011006">
    <property type="entry name" value="CheY-like_superfamily"/>
</dbReference>
<evidence type="ECO:0000259" key="17">
    <source>
        <dbReference type="PROSITE" id="PS50110"/>
    </source>
</evidence>
<keyword evidence="4 13" id="KW-0597">Phosphoprotein</keyword>
<evidence type="ECO:0000256" key="3">
    <source>
        <dbReference type="ARBA" id="ARBA00012438"/>
    </source>
</evidence>
<dbReference type="Pfam" id="PF00072">
    <property type="entry name" value="Response_reg"/>
    <property type="match status" value="1"/>
</dbReference>
<comment type="caution">
    <text evidence="18">The sequence shown here is derived from an EMBL/GenBank/DDBJ whole genome shotgun (WGS) entry which is preliminary data.</text>
</comment>
<accession>A0A8G2C4U1</accession>
<keyword evidence="6 14" id="KW-0812">Transmembrane</keyword>
<dbReference type="Gene3D" id="1.10.287.130">
    <property type="match status" value="1"/>
</dbReference>
<dbReference type="InterPro" id="IPR003594">
    <property type="entry name" value="HATPase_dom"/>
</dbReference>
<dbReference type="PANTHER" id="PTHR45339">
    <property type="entry name" value="HYBRID SIGNAL TRANSDUCTION HISTIDINE KINASE J"/>
    <property type="match status" value="1"/>
</dbReference>
<keyword evidence="19" id="KW-1185">Reference proteome</keyword>
<keyword evidence="8 18" id="KW-0418">Kinase</keyword>
<dbReference type="Proteomes" id="UP000199581">
    <property type="component" value="Unassembled WGS sequence"/>
</dbReference>
<dbReference type="InterPro" id="IPR005467">
    <property type="entry name" value="His_kinase_dom"/>
</dbReference>
<dbReference type="SMART" id="SM00388">
    <property type="entry name" value="HisKA"/>
    <property type="match status" value="1"/>
</dbReference>
<evidence type="ECO:0000256" key="10">
    <source>
        <dbReference type="ARBA" id="ARBA00022989"/>
    </source>
</evidence>
<dbReference type="GO" id="GO:0005524">
    <property type="term" value="F:ATP binding"/>
    <property type="evidence" value="ECO:0007669"/>
    <property type="project" value="UniProtKB-KW"/>
</dbReference>
<dbReference type="PANTHER" id="PTHR45339:SF1">
    <property type="entry name" value="HYBRID SIGNAL TRANSDUCTION HISTIDINE KINASE J"/>
    <property type="match status" value="1"/>
</dbReference>
<dbReference type="FunFam" id="1.10.287.130:FF:000004">
    <property type="entry name" value="Ethylene receptor 1"/>
    <property type="match status" value="1"/>
</dbReference>
<dbReference type="CDD" id="cd00082">
    <property type="entry name" value="HisKA"/>
    <property type="match status" value="1"/>
</dbReference>
<keyword evidence="15" id="KW-0732">Signal</keyword>
<feature type="domain" description="Response regulatory" evidence="17">
    <location>
        <begin position="639"/>
        <end position="754"/>
    </location>
</feature>
<feature type="domain" description="Histidine kinase" evidence="16">
    <location>
        <begin position="394"/>
        <end position="617"/>
    </location>
</feature>
<dbReference type="SUPFAM" id="SSF47384">
    <property type="entry name" value="Homodimeric domain of signal transducing histidine kinase"/>
    <property type="match status" value="1"/>
</dbReference>
<evidence type="ECO:0000313" key="19">
    <source>
        <dbReference type="Proteomes" id="UP000199581"/>
    </source>
</evidence>
<proteinExistence type="predicted"/>
<feature type="chain" id="PRO_5034868279" description="histidine kinase" evidence="15">
    <location>
        <begin position="24"/>
        <end position="759"/>
    </location>
</feature>
<dbReference type="PRINTS" id="PR00344">
    <property type="entry name" value="BCTRLSENSOR"/>
</dbReference>
<evidence type="ECO:0000313" key="18">
    <source>
        <dbReference type="EMBL" id="SFM01355.1"/>
    </source>
</evidence>
<keyword evidence="12 14" id="KW-0472">Membrane</keyword>
<evidence type="ECO:0000256" key="13">
    <source>
        <dbReference type="PROSITE-ProRule" id="PRU00169"/>
    </source>
</evidence>
<comment type="catalytic activity">
    <reaction evidence="1">
        <text>ATP + protein L-histidine = ADP + protein N-phospho-L-histidine.</text>
        <dbReference type="EC" id="2.7.13.3"/>
    </reaction>
</comment>
<reference evidence="18 19" key="1">
    <citation type="submission" date="2016-10" db="EMBL/GenBank/DDBJ databases">
        <authorList>
            <person name="Varghese N."/>
            <person name="Submissions S."/>
        </authorList>
    </citation>
    <scope>NUCLEOTIDE SEQUENCE [LARGE SCALE GENOMIC DNA]</scope>
    <source>
        <strain evidence="18 19">DSM 1741</strain>
    </source>
</reference>
<dbReference type="Pfam" id="PF00512">
    <property type="entry name" value="HisKA"/>
    <property type="match status" value="1"/>
</dbReference>
<gene>
    <name evidence="18" type="ORF">SAMN05421830_111100</name>
</gene>
<dbReference type="CDD" id="cd17546">
    <property type="entry name" value="REC_hyHK_CKI1_RcsC-like"/>
    <property type="match status" value="1"/>
</dbReference>
<dbReference type="PROSITE" id="PS50110">
    <property type="entry name" value="RESPONSE_REGULATORY"/>
    <property type="match status" value="1"/>
</dbReference>
<dbReference type="InterPro" id="IPR036890">
    <property type="entry name" value="HATPase_C_sf"/>
</dbReference>
<dbReference type="EC" id="2.7.13.3" evidence="3"/>
<evidence type="ECO:0000256" key="14">
    <source>
        <dbReference type="SAM" id="Phobius"/>
    </source>
</evidence>
<feature type="transmembrane region" description="Helical" evidence="14">
    <location>
        <begin position="342"/>
        <end position="364"/>
    </location>
</feature>
<evidence type="ECO:0000256" key="6">
    <source>
        <dbReference type="ARBA" id="ARBA00022692"/>
    </source>
</evidence>
<keyword evidence="10 14" id="KW-1133">Transmembrane helix</keyword>
<dbReference type="SMART" id="SM00387">
    <property type="entry name" value="HATPase_c"/>
    <property type="match status" value="1"/>
</dbReference>
<dbReference type="SMART" id="SM00448">
    <property type="entry name" value="REC"/>
    <property type="match status" value="1"/>
</dbReference>
<feature type="signal peptide" evidence="15">
    <location>
        <begin position="1"/>
        <end position="23"/>
    </location>
</feature>
<dbReference type="SUPFAM" id="SSF55874">
    <property type="entry name" value="ATPase domain of HSP90 chaperone/DNA topoisomerase II/histidine kinase"/>
    <property type="match status" value="1"/>
</dbReference>
<keyword evidence="7" id="KW-0547">Nucleotide-binding</keyword>
<dbReference type="InterPro" id="IPR003661">
    <property type="entry name" value="HisK_dim/P_dom"/>
</dbReference>
<protein>
    <recommendedName>
        <fullName evidence="3">histidine kinase</fullName>
        <ecNumber evidence="3">2.7.13.3</ecNumber>
    </recommendedName>
</protein>
<dbReference type="CDD" id="cd16922">
    <property type="entry name" value="HATPase_EvgS-ArcB-TorS-like"/>
    <property type="match status" value="1"/>
</dbReference>
<name>A0A8G2C4U1_DESNO</name>
<dbReference type="InterPro" id="IPR001789">
    <property type="entry name" value="Sig_transdc_resp-reg_receiver"/>
</dbReference>
<keyword evidence="5" id="KW-0808">Transferase</keyword>
<dbReference type="Pfam" id="PF02518">
    <property type="entry name" value="HATPase_c"/>
    <property type="match status" value="1"/>
</dbReference>
<dbReference type="SUPFAM" id="SSF52172">
    <property type="entry name" value="CheY-like"/>
    <property type="match status" value="1"/>
</dbReference>
<dbReference type="GO" id="GO:0000155">
    <property type="term" value="F:phosphorelay sensor kinase activity"/>
    <property type="evidence" value="ECO:0007669"/>
    <property type="project" value="InterPro"/>
</dbReference>
<evidence type="ECO:0000256" key="7">
    <source>
        <dbReference type="ARBA" id="ARBA00022741"/>
    </source>
</evidence>
<dbReference type="OrthoDB" id="5385971at2"/>
<sequence>MWNKAFYLLTVMLLTLSVPCAQGQSAPDILVIHSYNPGLSWTDDIHQGIVETLASSKTPCSLSTEYLDAKRYPQENMLKMQTELIATHVRGHAVDAVIVSDDAAFGFVLQNREELFAGVPIIFCGVNNFQPEMLGGAEGITGVSEIISVRETLDAALALHPDTRNVVIIGGSLSSTDRSNRSRFLHLMPSYAGRLRFHFWQDIPTPVLLEKVATLSPKTLVFLANAIAGPDGRMLDFGPSAALIRANTQSPLYGFWDFFLGHGIVGGKLVNGAEHGRIAARMALQILDGTAPSDLPVVREVANRFFFDYRELSRFNLDEKVLPEGSVVTHRPLSIFEANKRLFLIFGSIVIALLVIIISLTLVAHIRKQTLLELQSARRKADEANEAKSLFLAHMSHEIRTPLTGIMGLAELALGNPGSPSVQEYLALIRQSGQNLLHIINDILDFSKVEAGKIDLQNTPFNPRSMLEGTFAFFNSGLREKGVTLSLVLTEALPEAVLGDENRIRQIFFNLVGNAVKFTENGKIELRLTGVTLKEKSARMMLDFEISDTGCGIPESKLDSIFERFTQAARFPTRTYQGTGLGLAIVKQLIEAMGGSIAVQSTEGAGTTFFFSIPVERTLSEEAKQGTGQDDGPSVHGLSVLVVEDNPINRLFLQKSLEKLGHRVICATNGQEALDHLETATVDCVLMDIQMPVMDGSLATRHIRDRFGRDLPVIALTAHALQGDREKYLEDGFDEYLAKPISIEDLNRVIAHACGKKSL</sequence>
<comment type="subcellular location">
    <subcellularLocation>
        <location evidence="2">Membrane</location>
    </subcellularLocation>
</comment>
<evidence type="ECO:0000256" key="9">
    <source>
        <dbReference type="ARBA" id="ARBA00022840"/>
    </source>
</evidence>
<evidence type="ECO:0000256" key="11">
    <source>
        <dbReference type="ARBA" id="ARBA00023012"/>
    </source>
</evidence>
<evidence type="ECO:0000256" key="8">
    <source>
        <dbReference type="ARBA" id="ARBA00022777"/>
    </source>
</evidence>
<evidence type="ECO:0000256" key="5">
    <source>
        <dbReference type="ARBA" id="ARBA00022679"/>
    </source>
</evidence>
<feature type="modified residue" description="4-aspartylphosphate" evidence="13">
    <location>
        <position position="688"/>
    </location>
</feature>
<dbReference type="Gene3D" id="3.40.50.2300">
    <property type="match status" value="3"/>
</dbReference>
<dbReference type="EMBL" id="FOTO01000011">
    <property type="protein sequence ID" value="SFM01355.1"/>
    <property type="molecule type" value="Genomic_DNA"/>
</dbReference>
<organism evidence="18 19">
    <name type="scientific">Desulfomicrobium norvegicum (strain DSM 1741 / NCIMB 8310)</name>
    <name type="common">Desulfovibrio baculatus (strain Norway 4)</name>
    <name type="synonym">Desulfovibrio desulfuricans (strain Norway 4)</name>
    <dbReference type="NCBI Taxonomy" id="52561"/>
    <lineage>
        <taxon>Bacteria</taxon>
        <taxon>Pseudomonadati</taxon>
        <taxon>Thermodesulfobacteriota</taxon>
        <taxon>Desulfovibrionia</taxon>
        <taxon>Desulfovibrionales</taxon>
        <taxon>Desulfomicrobiaceae</taxon>
        <taxon>Desulfomicrobium</taxon>
    </lineage>
</organism>
<dbReference type="Gene3D" id="3.30.565.10">
    <property type="entry name" value="Histidine kinase-like ATPase, C-terminal domain"/>
    <property type="match status" value="1"/>
</dbReference>
<keyword evidence="9" id="KW-0067">ATP-binding</keyword>